<feature type="transmembrane region" description="Helical" evidence="2">
    <location>
        <begin position="213"/>
        <end position="231"/>
    </location>
</feature>
<feature type="transmembrane region" description="Helical" evidence="2">
    <location>
        <begin position="774"/>
        <end position="793"/>
    </location>
</feature>
<feature type="transmembrane region" description="Helical" evidence="2">
    <location>
        <begin position="61"/>
        <end position="80"/>
    </location>
</feature>
<dbReference type="InterPro" id="IPR001199">
    <property type="entry name" value="Cyt_B5-like_heme/steroid-bd"/>
</dbReference>
<dbReference type="CDD" id="cd03506">
    <property type="entry name" value="Delta6-FADS-like"/>
    <property type="match status" value="1"/>
</dbReference>
<dbReference type="Pfam" id="PF00173">
    <property type="entry name" value="Cyt-b5"/>
    <property type="match status" value="1"/>
</dbReference>
<dbReference type="EMBL" id="CAJNJA010005112">
    <property type="protein sequence ID" value="CAE7183226.1"/>
    <property type="molecule type" value="Genomic_DNA"/>
</dbReference>
<feature type="transmembrane region" description="Helical" evidence="2">
    <location>
        <begin position="133"/>
        <end position="156"/>
    </location>
</feature>
<gene>
    <name evidence="4" type="primary">sld1</name>
    <name evidence="4" type="ORF">SNEC2469_LOCUS773</name>
</gene>
<dbReference type="GO" id="GO:0042759">
    <property type="term" value="P:long-chain fatty acid biosynthetic process"/>
    <property type="evidence" value="ECO:0007669"/>
    <property type="project" value="UniProtKB-ARBA"/>
</dbReference>
<feature type="transmembrane region" description="Helical" evidence="2">
    <location>
        <begin position="349"/>
        <end position="366"/>
    </location>
</feature>
<keyword evidence="5" id="KW-1185">Reference proteome</keyword>
<sequence length="899" mass="99795">METREQQHQTRVAAPSEEFQMGQTGSAASVAAVACGILLAGRLSLESLMYMGFISMSGKTALTLAALASLSYVICGPLLLQARLTKRIGQMLVDRVLNARCNWESDTLRSFCEVSLWLMVVWSTYVSSEGGPVGLVAALTFGTCAGAVLAVLGELLQQPLRSVERVLRESSARRTRLKTAEEEEETFVTSNIVMLVLFGPTVVSTVYDNCSDMAVLAGILVLGGATILAAARVCQAWEPTRHLGNILQARILNTSENWREHPGRSALESTFFCAVVMGVYELHGDALFALQTGFMSGMSIVIASEVFAHGINFDIKVDDSKQTSVPPVILGYVSFMVLVCFYAREHETVNSAALSVIVNSLLWVILGRCCSAVEAGQHLGQIVNRRALDAAENWTKFPVRSAVECSAWLFGQYIGHRCGSVFASAVIGTAVGIVAVSFSEVTAWHSKKLRRAPQAKKLRGNTIKGKWTWDEVYKHSSPEDAWIVIDGRVLDVTDFAPRHPGGPIILTYAGVDATDQFAAFHRPRVYARLAQFHVGEVVGDKSLPTKATEEYRALRKKLWEEGWFEPRLPYFAFKAVVCLLLLTFVIGVLTYLSPVWILTRTFVAGAAMGIAWQQIAFLAHDADHWGITSPPSGSSFNPLSWFLASVLFGISRSMWNEEHSMHHAITLRPQEDPQFNYLPLWLISKKELDVAGTHVGFLTRMLVSVQHWTFLPVSVVIGRFNFYLISMLSALKRAVTAKNSRELSGGLLDVMGMVLFWTWYVALVCNLDTAAERTLFVLASNWTVGILHIQLVLSHLATETFTAEEERVEQFFAFQLKTSRNIDSSWYDHWFHGGLEFQIEHHLFPQLPRHNLSKVKPMVQEICSRHGIPYRSTSFSQALRDVLSDFRGLAMDIVNLKMG</sequence>
<name>A0A812IYT0_9DINO</name>
<dbReference type="Pfam" id="PF00487">
    <property type="entry name" value="FA_desaturase"/>
    <property type="match status" value="1"/>
</dbReference>
<evidence type="ECO:0000313" key="5">
    <source>
        <dbReference type="Proteomes" id="UP000601435"/>
    </source>
</evidence>
<dbReference type="SUPFAM" id="SSF55856">
    <property type="entry name" value="Cytochrome b5-like heme/steroid binding domain"/>
    <property type="match status" value="1"/>
</dbReference>
<keyword evidence="2" id="KW-0812">Transmembrane</keyword>
<feature type="transmembrane region" description="Helical" evidence="2">
    <location>
        <begin position="571"/>
        <end position="591"/>
    </location>
</feature>
<organism evidence="4 5">
    <name type="scientific">Symbiodinium necroappetens</name>
    <dbReference type="NCBI Taxonomy" id="1628268"/>
    <lineage>
        <taxon>Eukaryota</taxon>
        <taxon>Sar</taxon>
        <taxon>Alveolata</taxon>
        <taxon>Dinophyceae</taxon>
        <taxon>Suessiales</taxon>
        <taxon>Symbiodiniaceae</taxon>
        <taxon>Symbiodinium</taxon>
    </lineage>
</organism>
<dbReference type="PROSITE" id="PS50255">
    <property type="entry name" value="CYTOCHROME_B5_2"/>
    <property type="match status" value="1"/>
</dbReference>
<dbReference type="InterPro" id="IPR005804">
    <property type="entry name" value="FA_desaturase_dom"/>
</dbReference>
<keyword evidence="2" id="KW-0472">Membrane</keyword>
<dbReference type="SMART" id="SM01117">
    <property type="entry name" value="Cyt-b5"/>
    <property type="match status" value="1"/>
</dbReference>
<evidence type="ECO:0000256" key="2">
    <source>
        <dbReference type="SAM" id="Phobius"/>
    </source>
</evidence>
<dbReference type="InterPro" id="IPR036400">
    <property type="entry name" value="Cyt_B5-like_heme/steroid_sf"/>
</dbReference>
<proteinExistence type="predicted"/>
<feature type="domain" description="Cytochrome b5 heme-binding" evidence="3">
    <location>
        <begin position="464"/>
        <end position="538"/>
    </location>
</feature>
<feature type="transmembrane region" description="Helical" evidence="2">
    <location>
        <begin position="21"/>
        <end position="41"/>
    </location>
</feature>
<feature type="transmembrane region" description="Helical" evidence="2">
    <location>
        <begin position="421"/>
        <end position="441"/>
    </location>
</feature>
<dbReference type="GO" id="GO:0006636">
    <property type="term" value="P:unsaturated fatty acid biosynthetic process"/>
    <property type="evidence" value="ECO:0007669"/>
    <property type="project" value="UniProtKB-ARBA"/>
</dbReference>
<dbReference type="GO" id="GO:0016020">
    <property type="term" value="C:membrane"/>
    <property type="evidence" value="ECO:0007669"/>
    <property type="project" value="TreeGrafter"/>
</dbReference>
<feature type="transmembrane region" description="Helical" evidence="2">
    <location>
        <begin position="286"/>
        <end position="304"/>
    </location>
</feature>
<dbReference type="Proteomes" id="UP000601435">
    <property type="component" value="Unassembled WGS sequence"/>
</dbReference>
<dbReference type="OrthoDB" id="260091at2759"/>
<feature type="region of interest" description="Disordered" evidence="1">
    <location>
        <begin position="1"/>
        <end position="20"/>
    </location>
</feature>
<feature type="transmembrane region" description="Helical" evidence="2">
    <location>
        <begin position="708"/>
        <end position="731"/>
    </location>
</feature>
<evidence type="ECO:0000256" key="1">
    <source>
        <dbReference type="SAM" id="MobiDB-lite"/>
    </source>
</evidence>
<dbReference type="PANTHER" id="PTHR19353:SF19">
    <property type="entry name" value="DELTA(5) FATTY ACID DESATURASE C-RELATED"/>
    <property type="match status" value="1"/>
</dbReference>
<protein>
    <submittedName>
        <fullName evidence="4">Sld1 protein</fullName>
    </submittedName>
</protein>
<dbReference type="GO" id="GO:0016717">
    <property type="term" value="F:oxidoreductase activity, acting on paired donors, with oxidation of a pair of donors resulting in the reduction of molecular oxygen to two molecules of water"/>
    <property type="evidence" value="ECO:0007669"/>
    <property type="project" value="TreeGrafter"/>
</dbReference>
<evidence type="ECO:0000259" key="3">
    <source>
        <dbReference type="PROSITE" id="PS50255"/>
    </source>
</evidence>
<dbReference type="PROSITE" id="PS51257">
    <property type="entry name" value="PROKAR_LIPOPROTEIN"/>
    <property type="match status" value="1"/>
</dbReference>
<dbReference type="InterPro" id="IPR012171">
    <property type="entry name" value="Fatty_acid_desaturase"/>
</dbReference>
<evidence type="ECO:0000313" key="4">
    <source>
        <dbReference type="EMBL" id="CAE7183226.1"/>
    </source>
</evidence>
<reference evidence="4" key="1">
    <citation type="submission" date="2021-02" db="EMBL/GenBank/DDBJ databases">
        <authorList>
            <person name="Dougan E. K."/>
            <person name="Rhodes N."/>
            <person name="Thang M."/>
            <person name="Chan C."/>
        </authorList>
    </citation>
    <scope>NUCLEOTIDE SEQUENCE</scope>
</reference>
<dbReference type="PANTHER" id="PTHR19353">
    <property type="entry name" value="FATTY ACID DESATURASE 2"/>
    <property type="match status" value="1"/>
</dbReference>
<dbReference type="Gene3D" id="3.10.120.10">
    <property type="entry name" value="Cytochrome b5-like heme/steroid binding domain"/>
    <property type="match status" value="1"/>
</dbReference>
<feature type="transmembrane region" description="Helical" evidence="2">
    <location>
        <begin position="324"/>
        <end position="342"/>
    </location>
</feature>
<keyword evidence="2" id="KW-1133">Transmembrane helix</keyword>
<accession>A0A812IYT0</accession>
<dbReference type="AlphaFoldDB" id="A0A812IYT0"/>
<comment type="caution">
    <text evidence="4">The sequence shown here is derived from an EMBL/GenBank/DDBJ whole genome shotgun (WGS) entry which is preliminary data.</text>
</comment>
<feature type="transmembrane region" description="Helical" evidence="2">
    <location>
        <begin position="743"/>
        <end position="762"/>
    </location>
</feature>